<name>A0A6J6HW73_9ZZZZ</name>
<proteinExistence type="predicted"/>
<protein>
    <submittedName>
        <fullName evidence="1">Unannotated protein</fullName>
    </submittedName>
</protein>
<sequence length="193" mass="19882">MKISLSKASPVLWFALGALVVGGTGTAYAANGGTFRIGQSNTATATTKLTNTKGTALKIISKASSPPISVGSNSTKVAYLNSDRLDGKDSTAFVQGKMYVAQVNSTGTKANGTSGVTTNRLSLGQYEVLFPRVVAGCFAQVTLGNTSKLVVDQAGVSIGTSVRFNNTKGVYVYATDNTGSSVDVPFVISTYCP</sequence>
<dbReference type="AlphaFoldDB" id="A0A6J6HW73"/>
<accession>A0A6J6HW73</accession>
<evidence type="ECO:0000313" key="1">
    <source>
        <dbReference type="EMBL" id="CAB4615725.1"/>
    </source>
</evidence>
<dbReference type="EMBL" id="CAEZVF010000014">
    <property type="protein sequence ID" value="CAB4615725.1"/>
    <property type="molecule type" value="Genomic_DNA"/>
</dbReference>
<gene>
    <name evidence="1" type="ORF">UFOPK1939_00178</name>
</gene>
<reference evidence="1" key="1">
    <citation type="submission" date="2020-05" db="EMBL/GenBank/DDBJ databases">
        <authorList>
            <person name="Chiriac C."/>
            <person name="Salcher M."/>
            <person name="Ghai R."/>
            <person name="Kavagutti S V."/>
        </authorList>
    </citation>
    <scope>NUCLEOTIDE SEQUENCE</scope>
</reference>
<organism evidence="1">
    <name type="scientific">freshwater metagenome</name>
    <dbReference type="NCBI Taxonomy" id="449393"/>
    <lineage>
        <taxon>unclassified sequences</taxon>
        <taxon>metagenomes</taxon>
        <taxon>ecological metagenomes</taxon>
    </lineage>
</organism>